<evidence type="ECO:0000313" key="2">
    <source>
        <dbReference type="Proteomes" id="UP000095762"/>
    </source>
</evidence>
<name>A0A174PV27_9FIRM</name>
<evidence type="ECO:0000313" key="1">
    <source>
        <dbReference type="EMBL" id="CUP62225.1"/>
    </source>
</evidence>
<reference evidence="1 2" key="1">
    <citation type="submission" date="2015-09" db="EMBL/GenBank/DDBJ databases">
        <authorList>
            <consortium name="Pathogen Informatics"/>
        </authorList>
    </citation>
    <scope>NUCLEOTIDE SEQUENCE [LARGE SCALE GENOMIC DNA]</scope>
    <source>
        <strain evidence="1 2">2789STDY5834957</strain>
    </source>
</reference>
<organism evidence="1 2">
    <name type="scientific">Blautia obeum</name>
    <dbReference type="NCBI Taxonomy" id="40520"/>
    <lineage>
        <taxon>Bacteria</taxon>
        <taxon>Bacillati</taxon>
        <taxon>Bacillota</taxon>
        <taxon>Clostridia</taxon>
        <taxon>Lachnospirales</taxon>
        <taxon>Lachnospiraceae</taxon>
        <taxon>Blautia</taxon>
    </lineage>
</organism>
<sequence>MRAYLVCILDSDNYREPTFLFFKNISDAHEHIKNLILSEMKNSKLWSTKTEINYVDNSDGSDDQILRIDYSFGDGVFYVHTVHEIEVEDQDYICVYHHAYNGVGFYIEKIGSLEECQQQMKTSAINSATDFGVDMKNDGFFEVNNRDSCVDVGEEWHMCDIVQFNVSEILKENESETDISTNIIEPEEKNKSYRHKYTDDVYQTMKCLYEPLHQPINPKDCDHEFVTMEEVMEAVDEMDETDFFEHLCELHGIPCSMVEYLYETAYGSSERKKKSHYILQRRI</sequence>
<gene>
    <name evidence="1" type="ORF">ERS852569_00211</name>
</gene>
<dbReference type="EMBL" id="CZBP01000001">
    <property type="protein sequence ID" value="CUP62225.1"/>
    <property type="molecule type" value="Genomic_DNA"/>
</dbReference>
<dbReference type="RefSeq" id="WP_055059243.1">
    <property type="nucleotide sequence ID" value="NZ_CZBP01000001.1"/>
</dbReference>
<protein>
    <submittedName>
        <fullName evidence="1">Uncharacterized protein</fullName>
    </submittedName>
</protein>
<dbReference type="AlphaFoldDB" id="A0A174PV27"/>
<dbReference type="Proteomes" id="UP000095762">
    <property type="component" value="Unassembled WGS sequence"/>
</dbReference>
<accession>A0A174PV27</accession>
<proteinExistence type="predicted"/>